<protein>
    <submittedName>
        <fullName evidence="3">3-hydroxybutyrate oligomer hydrolase family protein</fullName>
    </submittedName>
</protein>
<sequence length="680" mass="73539">MQPMISISLLSLAVALAACTDNAKKEIDLPLEAKKPSFAIDQISELQVDGINDDLVSAGLTLNQLRTKLAPAEDSANPTASELRRGAYHQNYQSLLALAEQDGYGQAYAQAMQTDNLVAGSEYLLPVRYSDHSIAAMLMVQVPTHFDGKNPCLVVTASSGSRGIYGAVGVVGAWALHQGCAVASTDKGTGTGFHWLTENLAQSTTGQVKTGSAIDSHFHAKGSSKLDALIDQYPHRIATKHAHSGKKIEQEWGQFTLQAAQLGFYVLNQYHRDKQQAGYFTRANTLTLGAAISNGGAAVLQAAELDQDGWLDAIVVSEPNVFLPSNFSYRLNGATKTTRSLPHRAIEYALYGACASLAETVDSPLSAMQLPYFTGHFANRCEQLKNLGLIQGEDQQALAQAALVKMQQVGLAPEAHTLLMTSSAIGLWESIAVNYTNSYLGSSVEDHLCQLSYAFVDQTGQPIATPEAVRNHLFASSSGIIPTSGLHIINDQSQEGPRSLYFSKNQAGQLDYGLTNMLCLKQAINSPDFDAQVNQLAFSGDLHGKPALIVQGGSDNLIDPSQHSRAYLDLNYHAEGNKSQLRYIEVDRGQHFDAFLNYPPLRTYYTPLHGFFEQALDIMLAHLNSAKPLPPSQRILTEPLDDMNQSLAKQPDIALNGASLNGLRSHRAITIDKSGVTISE</sequence>
<evidence type="ECO:0000256" key="2">
    <source>
        <dbReference type="SAM" id="SignalP"/>
    </source>
</evidence>
<keyword evidence="2" id="KW-0732">Signal</keyword>
<comment type="caution">
    <text evidence="3">The sequence shown here is derived from an EMBL/GenBank/DDBJ whole genome shotgun (WGS) entry which is preliminary data.</text>
</comment>
<feature type="signal peptide" evidence="2">
    <location>
        <begin position="1"/>
        <end position="17"/>
    </location>
</feature>
<dbReference type="InterPro" id="IPR029058">
    <property type="entry name" value="AB_hydrolase_fold"/>
</dbReference>
<dbReference type="Proteomes" id="UP001595840">
    <property type="component" value="Unassembled WGS sequence"/>
</dbReference>
<feature type="chain" id="PRO_5047342477" evidence="2">
    <location>
        <begin position="18"/>
        <end position="680"/>
    </location>
</feature>
<dbReference type="InterPro" id="IPR016582">
    <property type="entry name" value="OHBut_olig_hydro_put"/>
</dbReference>
<dbReference type="EMBL" id="JBHSCX010000004">
    <property type="protein sequence ID" value="MFC4361889.1"/>
    <property type="molecule type" value="Genomic_DNA"/>
</dbReference>
<evidence type="ECO:0000256" key="1">
    <source>
        <dbReference type="ARBA" id="ARBA00022801"/>
    </source>
</evidence>
<evidence type="ECO:0000313" key="4">
    <source>
        <dbReference type="Proteomes" id="UP001595840"/>
    </source>
</evidence>
<gene>
    <name evidence="3" type="ORF">ACFOX3_06215</name>
</gene>
<dbReference type="Pfam" id="PF10605">
    <property type="entry name" value="3HBOH"/>
    <property type="match status" value="1"/>
</dbReference>
<dbReference type="GO" id="GO:0016787">
    <property type="term" value="F:hydrolase activity"/>
    <property type="evidence" value="ECO:0007669"/>
    <property type="project" value="UniProtKB-KW"/>
</dbReference>
<name>A0ABV8V338_9GAMM</name>
<accession>A0ABV8V338</accession>
<evidence type="ECO:0000313" key="3">
    <source>
        <dbReference type="EMBL" id="MFC4361889.1"/>
    </source>
</evidence>
<reference evidence="4" key="1">
    <citation type="journal article" date="2019" name="Int. J. Syst. Evol. Microbiol.">
        <title>The Global Catalogue of Microorganisms (GCM) 10K type strain sequencing project: providing services to taxonomists for standard genome sequencing and annotation.</title>
        <authorList>
            <consortium name="The Broad Institute Genomics Platform"/>
            <consortium name="The Broad Institute Genome Sequencing Center for Infectious Disease"/>
            <person name="Wu L."/>
            <person name="Ma J."/>
        </authorList>
    </citation>
    <scope>NUCLEOTIDE SEQUENCE [LARGE SCALE GENOMIC DNA]</scope>
    <source>
        <strain evidence="4">CECT 8570</strain>
    </source>
</reference>
<dbReference type="SUPFAM" id="SSF53474">
    <property type="entry name" value="alpha/beta-Hydrolases"/>
    <property type="match status" value="1"/>
</dbReference>
<organism evidence="3 4">
    <name type="scientific">Simiduia curdlanivorans</name>
    <dbReference type="NCBI Taxonomy" id="1492769"/>
    <lineage>
        <taxon>Bacteria</taxon>
        <taxon>Pseudomonadati</taxon>
        <taxon>Pseudomonadota</taxon>
        <taxon>Gammaproteobacteria</taxon>
        <taxon>Cellvibrionales</taxon>
        <taxon>Cellvibrionaceae</taxon>
        <taxon>Simiduia</taxon>
    </lineage>
</organism>
<dbReference type="RefSeq" id="WP_290263997.1">
    <property type="nucleotide sequence ID" value="NZ_JAUFQG010000006.1"/>
</dbReference>
<keyword evidence="1 3" id="KW-0378">Hydrolase</keyword>
<dbReference type="Gene3D" id="3.40.50.1820">
    <property type="entry name" value="alpha/beta hydrolase"/>
    <property type="match status" value="1"/>
</dbReference>
<keyword evidence="4" id="KW-1185">Reference proteome</keyword>
<proteinExistence type="predicted"/>